<evidence type="ECO:0000256" key="5">
    <source>
        <dbReference type="ARBA" id="ARBA00022741"/>
    </source>
</evidence>
<dbReference type="InterPro" id="IPR051949">
    <property type="entry name" value="Cation_Transport_ATPase"/>
</dbReference>
<feature type="domain" description="P-type ATPase A" evidence="12">
    <location>
        <begin position="128"/>
        <end position="228"/>
    </location>
</feature>
<dbReference type="GO" id="GO:0005886">
    <property type="term" value="C:plasma membrane"/>
    <property type="evidence" value="ECO:0007669"/>
    <property type="project" value="UniProtKB-SubCell"/>
</dbReference>
<dbReference type="SUPFAM" id="SSF81665">
    <property type="entry name" value="Calcium ATPase, transmembrane domain M"/>
    <property type="match status" value="1"/>
</dbReference>
<dbReference type="Gene3D" id="2.70.150.10">
    <property type="entry name" value="Calcium-transporting ATPase, cytoplasmic transduction domain A"/>
    <property type="match status" value="1"/>
</dbReference>
<dbReference type="PROSITE" id="PS01229">
    <property type="entry name" value="COF_2"/>
    <property type="match status" value="1"/>
</dbReference>
<dbReference type="InterPro" id="IPR036412">
    <property type="entry name" value="HAD-like_sf"/>
</dbReference>
<evidence type="ECO:0000256" key="8">
    <source>
        <dbReference type="ARBA" id="ARBA00022967"/>
    </source>
</evidence>
<dbReference type="PRINTS" id="PR00119">
    <property type="entry name" value="CATATPASE"/>
</dbReference>
<dbReference type="OrthoDB" id="9813266at2"/>
<dbReference type="Gene3D" id="3.40.50.1000">
    <property type="entry name" value="HAD superfamily/HAD-like"/>
    <property type="match status" value="1"/>
</dbReference>
<dbReference type="Gene3D" id="3.40.1110.10">
    <property type="entry name" value="Calcium-transporting ATPase, cytoplasmic domain N"/>
    <property type="match status" value="1"/>
</dbReference>
<dbReference type="InterPro" id="IPR027256">
    <property type="entry name" value="P-typ_ATPase_IB"/>
</dbReference>
<evidence type="ECO:0000259" key="12">
    <source>
        <dbReference type="Pfam" id="PF00122"/>
    </source>
</evidence>
<keyword evidence="4 11" id="KW-0479">Metal-binding</keyword>
<evidence type="ECO:0000313" key="13">
    <source>
        <dbReference type="EMBL" id="CCV66544.1"/>
    </source>
</evidence>
<feature type="transmembrane region" description="Helical" evidence="11">
    <location>
        <begin position="280"/>
        <end position="300"/>
    </location>
</feature>
<dbReference type="NCBIfam" id="TIGR01494">
    <property type="entry name" value="ATPase_P-type"/>
    <property type="match status" value="1"/>
</dbReference>
<evidence type="ECO:0000256" key="3">
    <source>
        <dbReference type="ARBA" id="ARBA00022692"/>
    </source>
</evidence>
<sequence>MHTQHNHTHHQHNHKKDFFLFILGTIFYLVGLVSSNPLIANILFVFAILLSGLHVIKEGFVETLTNTLKNRKFSPNIHLLMTLSALGAILIDYYDEAALLILIFAGAHFLEDYAKNKSKNDLVGLIKLNPTKARRLINQTDYETIDASLVNENDTLLVLKGDQVPTDGMLLSEEAILNEQNITGESMPVEKKLDDTLYASTINLGNAFKLRSTKKNNESLFYQIVELAKTAQNNHSKTASLIKRIEPIYVTTVLILSPLFFILMNQLLNHNIESSFYKTMVFLIGASPCAIAMIDIPATLSSLSNLAKQGVLVKGGMHLDNLSRIDTVVFDKTGTLSNGNIVLSDLQILEEQHKSFYLDILYSLEKKSTHPIAQAIINHLTNAKDLDLDVTIRPGFGLEATYQKHIYQVLKPSAVESIEETLKKQIATLESEGKTVFILNKDHQPVLLVGLTDTIRENACETIQYFKSNGLKTILLTGDSLLTANAIKEKLNLDESYANVLPLEKSEHIDRLIEHGHRVLMIGDGINDTVALKKATIGIAMGSSTDALLEVSDVVLTKNDLLKLTHLHKVSKRHHRIVLQNLLFSFGIVLFLTFINIFNFSDIAFTVILHEGSTILVILNGLRLLKK</sequence>
<gene>
    <name evidence="13" type="ORF">BN85315230</name>
</gene>
<dbReference type="InterPro" id="IPR001757">
    <property type="entry name" value="P_typ_ATPase"/>
</dbReference>
<keyword evidence="10 11" id="KW-0472">Membrane</keyword>
<feature type="transmembrane region" description="Helical" evidence="11">
    <location>
        <begin position="247"/>
        <end position="268"/>
    </location>
</feature>
<dbReference type="InterPro" id="IPR023299">
    <property type="entry name" value="ATPase_P-typ_cyto_dom_N"/>
</dbReference>
<dbReference type="Pfam" id="PF00702">
    <property type="entry name" value="Hydrolase"/>
    <property type="match status" value="1"/>
</dbReference>
<proteinExistence type="inferred from homology"/>
<keyword evidence="6 11" id="KW-0067">ATP-binding</keyword>
<dbReference type="Pfam" id="PF00122">
    <property type="entry name" value="E1-E2_ATPase"/>
    <property type="match status" value="1"/>
</dbReference>
<dbReference type="SFLD" id="SFLDG00002">
    <property type="entry name" value="C1.7:_P-type_atpase_like"/>
    <property type="match status" value="1"/>
</dbReference>
<keyword evidence="5 11" id="KW-0547">Nucleotide-binding</keyword>
<dbReference type="SUPFAM" id="SSF56784">
    <property type="entry name" value="HAD-like"/>
    <property type="match status" value="1"/>
</dbReference>
<dbReference type="InterPro" id="IPR023298">
    <property type="entry name" value="ATPase_P-typ_TM_dom_sf"/>
</dbReference>
<accession>U4KTE4</accession>
<evidence type="ECO:0000256" key="10">
    <source>
        <dbReference type="ARBA" id="ARBA00023136"/>
    </source>
</evidence>
<feature type="transmembrane region" description="Helical" evidence="11">
    <location>
        <begin position="97"/>
        <end position="114"/>
    </location>
</feature>
<keyword evidence="14" id="KW-1185">Reference proteome</keyword>
<dbReference type="InterPro" id="IPR059000">
    <property type="entry name" value="ATPase_P-type_domA"/>
</dbReference>
<dbReference type="HOGENOM" id="CLU_001771_6_3_14"/>
<dbReference type="GO" id="GO:0019829">
    <property type="term" value="F:ATPase-coupled monoatomic cation transmembrane transporter activity"/>
    <property type="evidence" value="ECO:0007669"/>
    <property type="project" value="InterPro"/>
</dbReference>
<evidence type="ECO:0000256" key="9">
    <source>
        <dbReference type="ARBA" id="ARBA00022989"/>
    </source>
</evidence>
<protein>
    <submittedName>
        <fullName evidence="13">K/Mg/Cd/Cu/Zn/Na/Ca/Na/H-transporter ATPase</fullName>
    </submittedName>
</protein>
<name>U4KTE4_9MOLU</name>
<dbReference type="PANTHER" id="PTHR43079">
    <property type="entry name" value="PROBABLE CADMIUM/ZINC-TRANSPORTING ATPASE HMA1"/>
    <property type="match status" value="1"/>
</dbReference>
<dbReference type="InterPro" id="IPR008250">
    <property type="entry name" value="ATPase_P-typ_transduc_dom_A_sf"/>
</dbReference>
<dbReference type="SUPFAM" id="SSF81653">
    <property type="entry name" value="Calcium ATPase, transduction domain A"/>
    <property type="match status" value="1"/>
</dbReference>
<organism evidence="13 14">
    <name type="scientific">Acholeplasma brassicae</name>
    <dbReference type="NCBI Taxonomy" id="61635"/>
    <lineage>
        <taxon>Bacteria</taxon>
        <taxon>Bacillati</taxon>
        <taxon>Mycoplasmatota</taxon>
        <taxon>Mollicutes</taxon>
        <taxon>Acholeplasmatales</taxon>
        <taxon>Acholeplasmataceae</taxon>
        <taxon>Acholeplasma</taxon>
    </lineage>
</organism>
<evidence type="ECO:0000256" key="4">
    <source>
        <dbReference type="ARBA" id="ARBA00022723"/>
    </source>
</evidence>
<reference evidence="13 14" key="1">
    <citation type="journal article" date="2013" name="J. Mol. Microbiol. Biotechnol.">
        <title>Analysis of the Complete Genomes of Acholeplasma brassicae , A. palmae and A. laidlawii and Their Comparison to the Obligate Parasites from ' Candidatus Phytoplasma'.</title>
        <authorList>
            <person name="Kube M."/>
            <person name="Siewert C."/>
            <person name="Migdoll A.M."/>
            <person name="Duduk B."/>
            <person name="Holz S."/>
            <person name="Rabus R."/>
            <person name="Seemuller E."/>
            <person name="Mitrovic J."/>
            <person name="Muller I."/>
            <person name="Buttner C."/>
            <person name="Reinhardt R."/>
        </authorList>
    </citation>
    <scope>NUCLEOTIDE SEQUENCE [LARGE SCALE GENOMIC DNA]</scope>
    <source>
        <strain evidence="14">0502</strain>
    </source>
</reference>
<dbReference type="SFLD" id="SFLDF00027">
    <property type="entry name" value="p-type_atpase"/>
    <property type="match status" value="1"/>
</dbReference>
<feature type="transmembrane region" description="Helical" evidence="11">
    <location>
        <begin position="603"/>
        <end position="625"/>
    </location>
</feature>
<keyword evidence="9 11" id="KW-1133">Transmembrane helix</keyword>
<dbReference type="AlphaFoldDB" id="U4KTE4"/>
<evidence type="ECO:0000256" key="6">
    <source>
        <dbReference type="ARBA" id="ARBA00022840"/>
    </source>
</evidence>
<dbReference type="RefSeq" id="WP_030005401.1">
    <property type="nucleotide sequence ID" value="NC_022549.1"/>
</dbReference>
<dbReference type="PANTHER" id="PTHR43079:SF1">
    <property type="entry name" value="CADMIUM_ZINC-TRANSPORTING ATPASE HMA1, CHLOROPLASTIC-RELATED"/>
    <property type="match status" value="1"/>
</dbReference>
<dbReference type="GO" id="GO:0016887">
    <property type="term" value="F:ATP hydrolysis activity"/>
    <property type="evidence" value="ECO:0007669"/>
    <property type="project" value="InterPro"/>
</dbReference>
<comment type="subcellular location">
    <subcellularLocation>
        <location evidence="11">Cell membrane</location>
    </subcellularLocation>
    <subcellularLocation>
        <location evidence="1">Membrane</location>
        <topology evidence="1">Multi-pass membrane protein</topology>
    </subcellularLocation>
</comment>
<dbReference type="SFLD" id="SFLDS00003">
    <property type="entry name" value="Haloacid_Dehalogenase"/>
    <property type="match status" value="1"/>
</dbReference>
<dbReference type="GO" id="GO:0046872">
    <property type="term" value="F:metal ion binding"/>
    <property type="evidence" value="ECO:0007669"/>
    <property type="project" value="UniProtKB-KW"/>
</dbReference>
<dbReference type="EMBL" id="FO681348">
    <property type="protein sequence ID" value="CCV66544.1"/>
    <property type="molecule type" value="Genomic_DNA"/>
</dbReference>
<evidence type="ECO:0000313" key="14">
    <source>
        <dbReference type="Proteomes" id="UP000032737"/>
    </source>
</evidence>
<dbReference type="Proteomes" id="UP000032737">
    <property type="component" value="Chromosome"/>
</dbReference>
<keyword evidence="11" id="KW-1003">Cell membrane</keyword>
<keyword evidence="8" id="KW-1278">Translocase</keyword>
<feature type="transmembrane region" description="Helical" evidence="11">
    <location>
        <begin position="577"/>
        <end position="597"/>
    </location>
</feature>
<keyword evidence="7" id="KW-0460">Magnesium</keyword>
<dbReference type="GO" id="GO:0005524">
    <property type="term" value="F:ATP binding"/>
    <property type="evidence" value="ECO:0007669"/>
    <property type="project" value="UniProtKB-UniRule"/>
</dbReference>
<keyword evidence="3 11" id="KW-0812">Transmembrane</keyword>
<dbReference type="STRING" id="61635.BN85315230"/>
<feature type="transmembrane region" description="Helical" evidence="11">
    <location>
        <begin position="18"/>
        <end position="36"/>
    </location>
</feature>
<dbReference type="InterPro" id="IPR044492">
    <property type="entry name" value="P_typ_ATPase_HD_dom"/>
</dbReference>
<dbReference type="NCBIfam" id="TIGR01525">
    <property type="entry name" value="ATPase-IB_hvy"/>
    <property type="match status" value="1"/>
</dbReference>
<dbReference type="InterPro" id="IPR023214">
    <property type="entry name" value="HAD_sf"/>
</dbReference>
<dbReference type="KEGG" id="abra:BN85315230"/>
<evidence type="ECO:0000256" key="7">
    <source>
        <dbReference type="ARBA" id="ARBA00022842"/>
    </source>
</evidence>
<evidence type="ECO:0000256" key="1">
    <source>
        <dbReference type="ARBA" id="ARBA00004141"/>
    </source>
</evidence>
<comment type="similarity">
    <text evidence="2 11">Belongs to the cation transport ATPase (P-type) (TC 3.A.3) family. Type IB subfamily.</text>
</comment>
<evidence type="ECO:0000256" key="2">
    <source>
        <dbReference type="ARBA" id="ARBA00006024"/>
    </source>
</evidence>
<evidence type="ECO:0000256" key="11">
    <source>
        <dbReference type="RuleBase" id="RU362081"/>
    </source>
</evidence>